<protein>
    <recommendedName>
        <fullName evidence="3">Bacteriocin</fullName>
    </recommendedName>
</protein>
<organism evidence="1 2">
    <name type="scientific">Tenacibaculum tangerinum</name>
    <dbReference type="NCBI Taxonomy" id="3038772"/>
    <lineage>
        <taxon>Bacteria</taxon>
        <taxon>Pseudomonadati</taxon>
        <taxon>Bacteroidota</taxon>
        <taxon>Flavobacteriia</taxon>
        <taxon>Flavobacteriales</taxon>
        <taxon>Flavobacteriaceae</taxon>
        <taxon>Tenacibaculum</taxon>
    </lineage>
</organism>
<accession>A0ABY8L660</accession>
<dbReference type="RefSeq" id="WP_279652730.1">
    <property type="nucleotide sequence ID" value="NZ_CP122539.1"/>
</dbReference>
<gene>
    <name evidence="1" type="ORF">P8625_06930</name>
</gene>
<proteinExistence type="predicted"/>
<evidence type="ECO:0000313" key="2">
    <source>
        <dbReference type="Proteomes" id="UP001232001"/>
    </source>
</evidence>
<dbReference type="Proteomes" id="UP001232001">
    <property type="component" value="Chromosome"/>
</dbReference>
<name>A0ABY8L660_9FLAO</name>
<evidence type="ECO:0008006" key="3">
    <source>
        <dbReference type="Google" id="ProtNLM"/>
    </source>
</evidence>
<evidence type="ECO:0000313" key="1">
    <source>
        <dbReference type="EMBL" id="WGH76870.1"/>
    </source>
</evidence>
<sequence length="66" mass="6850">MMKKSILNLGKAISKSKQKQISGGNDAPMGDCYEPGSYPLILIGHAPCDGVSTCPGGGLPFCFATF</sequence>
<dbReference type="EMBL" id="CP122539">
    <property type="protein sequence ID" value="WGH76870.1"/>
    <property type="molecule type" value="Genomic_DNA"/>
</dbReference>
<keyword evidence="2" id="KW-1185">Reference proteome</keyword>
<reference evidence="1 2" key="1">
    <citation type="submission" date="2023-04" db="EMBL/GenBank/DDBJ databases">
        <title>Tenacibaculum tangerinum sp. nov., isolated from sea tidal flat of South Korea.</title>
        <authorList>
            <person name="Lee S.H."/>
            <person name="Kim J.-J."/>
        </authorList>
    </citation>
    <scope>NUCLEOTIDE SEQUENCE [LARGE SCALE GENOMIC DNA]</scope>
    <source>
        <strain evidence="1 2">GRR-S3-23</strain>
    </source>
</reference>